<feature type="domain" description="Dystroglycan-type cadherin-like" evidence="3">
    <location>
        <begin position="135"/>
        <end position="225"/>
    </location>
</feature>
<organism evidence="4 5">
    <name type="scientific">Ferrimonas balearica (strain DSM 9799 / CCM 4581 / KCTC 23876 / PAT)</name>
    <dbReference type="NCBI Taxonomy" id="550540"/>
    <lineage>
        <taxon>Bacteria</taxon>
        <taxon>Pseudomonadati</taxon>
        <taxon>Pseudomonadota</taxon>
        <taxon>Gammaproteobacteria</taxon>
        <taxon>Alteromonadales</taxon>
        <taxon>Ferrimonadaceae</taxon>
        <taxon>Ferrimonas</taxon>
    </lineage>
</organism>
<proteinExistence type="predicted"/>
<protein>
    <submittedName>
        <fullName evidence="4">Dystroglycan-type cadherin domain protein</fullName>
    </submittedName>
</protein>
<dbReference type="NCBIfam" id="NF012211">
    <property type="entry name" value="tand_rpt_95"/>
    <property type="match status" value="2"/>
</dbReference>
<dbReference type="PROSITE" id="PS51257">
    <property type="entry name" value="PROKAR_LIPOPROTEIN"/>
    <property type="match status" value="1"/>
</dbReference>
<evidence type="ECO:0000256" key="1">
    <source>
        <dbReference type="SAM" id="MobiDB-lite"/>
    </source>
</evidence>
<evidence type="ECO:0000256" key="2">
    <source>
        <dbReference type="SAM" id="SignalP"/>
    </source>
</evidence>
<dbReference type="InterPro" id="IPR006644">
    <property type="entry name" value="Cadg"/>
</dbReference>
<gene>
    <name evidence="4" type="ordered locus">Fbal_3016</name>
</gene>
<dbReference type="STRING" id="550540.Fbal_3016"/>
<dbReference type="eggNOG" id="COG5295">
    <property type="taxonomic scope" value="Bacteria"/>
</dbReference>
<evidence type="ECO:0000259" key="3">
    <source>
        <dbReference type="SMART" id="SM00736"/>
    </source>
</evidence>
<feature type="region of interest" description="Disordered" evidence="1">
    <location>
        <begin position="19"/>
        <end position="43"/>
    </location>
</feature>
<dbReference type="KEGG" id="fbl:Fbal_3016"/>
<sequence>MRYPLLASAVLLALTGCGSGSDSDSGNTPDPTPQPTPNTAPTLSLSQYTTAEDTPFSLSLADLVSDVDGDNISLSVEACGDQLSCQLSGTTLTLTPADDYHGEQSVRLSASDGEASTSAELTLTVEAVNDAPLLAVSDQQVEEDGSLTLDLASWISDVDGDALTLSVASCAANIDCALDNTSLTLTPAADHFGDSHSIGLTVTDAANASTSASFNLTVSGVNDAPQWQAIAAQTLQYDQSLTLDLTRHIADADNDSLSFSVVSCDNLQCQLNGSELTLSAPAEAGVTYPLTLRATDGSDEVDTALQVAITKVPVDAIAGVQFFPPYNGLTGVDNVTLSLHSEQDLTQLTINGEVITLENPRQWQQNFPLQMGDTLFTVVLETATETLSLTKTVRYQGDLHQGSADLTYLGDRTVLVDDYRAGALVAFDLDTRETTAYPSDRLTGMNIDFLDWYVALDSERLLGSAWDQDAAANKLVEVNLTDLTITERYNLSNVPVQVSHLTASTDASLVYFVFDNSRQDPNTGAWYPVEEFYQFEVATNTLTLLADTAQVDDDGPLTRVRGMILDETNDRLLMVNQNYSDPAARLLALPLSGPDEGRLVELTPSSDPGCLDFAAQEYYELRNVRDGKWLMVMQNDNWASYQLDINTLCLTEHHRVPESLLLNRESLQGIDVNPLTGEILLGFYPGPIVYQPETDSYRGAEAAGFAGEPWNIQEPTAIHYRADTHQIVYGDDQFLMQLDLQTGEVTQLAQLRDNILKLEWDEASQRYYLYDEYDGLLAYDVAGEQLVTLVEEASGQHFSYPALASDGQLYYVDSDVLNRINPETLEINTVSPHDDAAGFRSITSLHLDEPNNRAIISVSSGGDTTYIGLDLDSGVRTILLPESDLNDGDYNILSADGSLMWYFDWANDQVMSLNLDTQAITPVTPASTNHYKLGDPTGLFRLSDDILLMGDDDFGGFWMINLTTDEKLLYR</sequence>
<feature type="compositionally biased region" description="Low complexity" evidence="1">
    <location>
        <begin position="20"/>
        <end position="29"/>
    </location>
</feature>
<dbReference type="HOGENOM" id="CLU_305383_0_0_6"/>
<dbReference type="GeneID" id="67183239"/>
<dbReference type="Pfam" id="PF17963">
    <property type="entry name" value="Big_9"/>
    <property type="match status" value="2"/>
</dbReference>
<reference evidence="4 5" key="1">
    <citation type="journal article" date="2010" name="Stand. Genomic Sci.">
        <title>Complete genome sequence of Ferrimonas balearica type strain (PAT).</title>
        <authorList>
            <person name="Nolan M."/>
            <person name="Sikorski J."/>
            <person name="Davenport K."/>
            <person name="Lucas S."/>
            <person name="Glavina Del Rio T."/>
            <person name="Tice H."/>
            <person name="Cheng J."/>
            <person name="Goodwin L."/>
            <person name="Pitluck S."/>
            <person name="Liolios K."/>
            <person name="Ivanova N."/>
            <person name="Mavromatis K."/>
            <person name="Ovchinnikova G."/>
            <person name="Pati A."/>
            <person name="Chen A."/>
            <person name="Palaniappan K."/>
            <person name="Land M."/>
            <person name="Hauser L."/>
            <person name="Chang Y."/>
            <person name="Jeffries C."/>
            <person name="Tapia R."/>
            <person name="Brettin T."/>
            <person name="Detter J."/>
            <person name="Han C."/>
            <person name="Yasawong M."/>
            <person name="Rohde M."/>
            <person name="Tindall B."/>
            <person name="Goker M."/>
            <person name="Woyke T."/>
            <person name="Bristow J."/>
            <person name="Eisen J."/>
            <person name="Markowitz V."/>
            <person name="Hugenholtz P."/>
            <person name="Kyrpides N."/>
            <person name="Klenk H."/>
            <person name="Lapidus A."/>
        </authorList>
    </citation>
    <scope>NUCLEOTIDE SEQUENCE [LARGE SCALE GENOMIC DNA]</scope>
    <source>
        <strain evidence="5">DSM 9799 / CCM 4581 / KCTC 23876 / PAT</strain>
    </source>
</reference>
<accession>E1STX2</accession>
<feature type="signal peptide" evidence="2">
    <location>
        <begin position="1"/>
        <end position="20"/>
    </location>
</feature>
<dbReference type="AlphaFoldDB" id="E1STX2"/>
<dbReference type="SMART" id="SM00736">
    <property type="entry name" value="CADG"/>
    <property type="match status" value="2"/>
</dbReference>
<dbReference type="SUPFAM" id="SSF50969">
    <property type="entry name" value="YVTN repeat-like/Quinoprotein amine dehydrogenase"/>
    <property type="match status" value="1"/>
</dbReference>
<dbReference type="RefSeq" id="WP_013346522.1">
    <property type="nucleotide sequence ID" value="NC_014541.1"/>
</dbReference>
<dbReference type="InterPro" id="IPR011044">
    <property type="entry name" value="Quino_amine_DH_bsu"/>
</dbReference>
<feature type="domain" description="Dystroglycan-type cadherin-like" evidence="3">
    <location>
        <begin position="38"/>
        <end position="132"/>
    </location>
</feature>
<dbReference type="Proteomes" id="UP000006683">
    <property type="component" value="Chromosome"/>
</dbReference>
<dbReference type="GO" id="GO:0016020">
    <property type="term" value="C:membrane"/>
    <property type="evidence" value="ECO:0007669"/>
    <property type="project" value="InterPro"/>
</dbReference>
<keyword evidence="5" id="KW-1185">Reference proteome</keyword>
<keyword evidence="2" id="KW-0732">Signal</keyword>
<feature type="chain" id="PRO_5003151470" evidence="2">
    <location>
        <begin position="21"/>
        <end position="971"/>
    </location>
</feature>
<dbReference type="Gene3D" id="2.60.40.10">
    <property type="entry name" value="Immunoglobulins"/>
    <property type="match status" value="2"/>
</dbReference>
<dbReference type="InterPro" id="IPR013783">
    <property type="entry name" value="Ig-like_fold"/>
</dbReference>
<dbReference type="OrthoDB" id="9815730at2"/>
<evidence type="ECO:0000313" key="4">
    <source>
        <dbReference type="EMBL" id="ADN77216.1"/>
    </source>
</evidence>
<dbReference type="EMBL" id="CP002209">
    <property type="protein sequence ID" value="ADN77216.1"/>
    <property type="molecule type" value="Genomic_DNA"/>
</dbReference>
<dbReference type="SUPFAM" id="SSF101898">
    <property type="entry name" value="NHL repeat"/>
    <property type="match status" value="1"/>
</dbReference>
<name>E1STX2_FERBD</name>
<evidence type="ECO:0000313" key="5">
    <source>
        <dbReference type="Proteomes" id="UP000006683"/>
    </source>
</evidence>